<dbReference type="Gene3D" id="1.20.120.350">
    <property type="entry name" value="Voltage-gated potassium channels. Chain C"/>
    <property type="match status" value="1"/>
</dbReference>
<evidence type="ECO:0000256" key="2">
    <source>
        <dbReference type="ARBA" id="ARBA00022692"/>
    </source>
</evidence>
<feature type="transmembrane region" description="Helical" evidence="6">
    <location>
        <begin position="277"/>
        <end position="296"/>
    </location>
</feature>
<sequence length="566" mass="63113">MTCVQSVCGASSLFGVSGTCINNTCTCPDGYGGEDYWKPVADCHVNKVFLRSFHVGVLVIYTLGLFVSMMGIKWGFEKDRATFLAASQQKRNAANQRDRTVNRDRKSTQTSNASNASNASISSPKSSTHSITSTQSEDEKQRQTSTSTRSRSRSRQNSSFIEDARSMIKTKKFFNLVRLFVLHFAFSFGGCVYLVMTLNGVHRSDNNMVQNFFLSFAASAIFAGLWEVVMIWHRAIPRNLSNKAAAGARRKSEAKVPVELLQPIWQAKVLLTMNGTVWMLLILTLVFVSVIVSVEQIASDKSGVGYDIFEYVTFAVFALELILRMLCWKRIYDNMASFFRDKYHNLDVAVVLMDVVLIVLDASIGARVDAGSLTKMLKTVRFVKLFRVLRAARLINSIGSKSILHSSARVKSLVTVFQFGGLAWFIISGLLLPSITSSSSLGDRILMFGMFLTITGFIFAMLIICNDVKKMLKEVLASTLNDKDIFLQADLKRKLTLYGILLIGPVAAIFTLLLSVWPVFEPDGSFWFILCACLAVLWNMLIFAVYYRAKIKSIFWVTGGEKVQPG</sequence>
<evidence type="ECO:0000256" key="3">
    <source>
        <dbReference type="ARBA" id="ARBA00022989"/>
    </source>
</evidence>
<keyword evidence="8" id="KW-1185">Reference proteome</keyword>
<feature type="transmembrane region" description="Helical" evidence="6">
    <location>
        <begin position="176"/>
        <end position="196"/>
    </location>
</feature>
<evidence type="ECO:0000256" key="6">
    <source>
        <dbReference type="SAM" id="Phobius"/>
    </source>
</evidence>
<gene>
    <name evidence="7" type="ORF">TrVE_jg8539</name>
</gene>
<organism evidence="7 8">
    <name type="scientific">Triparma verrucosa</name>
    <dbReference type="NCBI Taxonomy" id="1606542"/>
    <lineage>
        <taxon>Eukaryota</taxon>
        <taxon>Sar</taxon>
        <taxon>Stramenopiles</taxon>
        <taxon>Ochrophyta</taxon>
        <taxon>Bolidophyceae</taxon>
        <taxon>Parmales</taxon>
        <taxon>Triparmaceae</taxon>
        <taxon>Triparma</taxon>
    </lineage>
</organism>
<feature type="transmembrane region" description="Helical" evidence="6">
    <location>
        <begin position="413"/>
        <end position="433"/>
    </location>
</feature>
<protein>
    <submittedName>
        <fullName evidence="7">Uncharacterized protein</fullName>
    </submittedName>
</protein>
<proteinExistence type="predicted"/>
<dbReference type="Proteomes" id="UP001165160">
    <property type="component" value="Unassembled WGS sequence"/>
</dbReference>
<evidence type="ECO:0000256" key="4">
    <source>
        <dbReference type="ARBA" id="ARBA00023136"/>
    </source>
</evidence>
<reference evidence="8" key="1">
    <citation type="journal article" date="2023" name="Commun. Biol.">
        <title>Genome analysis of Parmales, the sister group of diatoms, reveals the evolutionary specialization of diatoms from phago-mixotrophs to photoautotrophs.</title>
        <authorList>
            <person name="Ban H."/>
            <person name="Sato S."/>
            <person name="Yoshikawa S."/>
            <person name="Yamada K."/>
            <person name="Nakamura Y."/>
            <person name="Ichinomiya M."/>
            <person name="Sato N."/>
            <person name="Blanc-Mathieu R."/>
            <person name="Endo H."/>
            <person name="Kuwata A."/>
            <person name="Ogata H."/>
        </authorList>
    </citation>
    <scope>NUCLEOTIDE SEQUENCE [LARGE SCALE GENOMIC DNA]</scope>
    <source>
        <strain evidence="8">NIES 3699</strain>
    </source>
</reference>
<feature type="compositionally biased region" description="Low complexity" evidence="5">
    <location>
        <begin position="143"/>
        <end position="159"/>
    </location>
</feature>
<evidence type="ECO:0000313" key="8">
    <source>
        <dbReference type="Proteomes" id="UP001165160"/>
    </source>
</evidence>
<feature type="transmembrane region" description="Helical" evidence="6">
    <location>
        <begin position="495"/>
        <end position="520"/>
    </location>
</feature>
<evidence type="ECO:0000256" key="1">
    <source>
        <dbReference type="ARBA" id="ARBA00004141"/>
    </source>
</evidence>
<feature type="transmembrane region" description="Helical" evidence="6">
    <location>
        <begin position="445"/>
        <end position="465"/>
    </location>
</feature>
<dbReference type="AlphaFoldDB" id="A0A9W7FG66"/>
<keyword evidence="2 6" id="KW-0812">Transmembrane</keyword>
<feature type="transmembrane region" description="Helical" evidence="6">
    <location>
        <begin position="308"/>
        <end position="327"/>
    </location>
</feature>
<evidence type="ECO:0000313" key="7">
    <source>
        <dbReference type="EMBL" id="GMI11545.1"/>
    </source>
</evidence>
<feature type="transmembrane region" description="Helical" evidence="6">
    <location>
        <begin position="526"/>
        <end position="547"/>
    </location>
</feature>
<feature type="transmembrane region" description="Helical" evidence="6">
    <location>
        <begin position="208"/>
        <end position="232"/>
    </location>
</feature>
<feature type="transmembrane region" description="Helical" evidence="6">
    <location>
        <begin position="53"/>
        <end position="72"/>
    </location>
</feature>
<feature type="compositionally biased region" description="Low complexity" evidence="5">
    <location>
        <begin position="108"/>
        <end position="134"/>
    </location>
</feature>
<feature type="region of interest" description="Disordered" evidence="5">
    <location>
        <begin position="87"/>
        <end position="159"/>
    </location>
</feature>
<dbReference type="EMBL" id="BRXX01000431">
    <property type="protein sequence ID" value="GMI11545.1"/>
    <property type="molecule type" value="Genomic_DNA"/>
</dbReference>
<accession>A0A9W7FG66</accession>
<evidence type="ECO:0000256" key="5">
    <source>
        <dbReference type="SAM" id="MobiDB-lite"/>
    </source>
</evidence>
<feature type="compositionally biased region" description="Basic and acidic residues" evidence="5">
    <location>
        <begin position="96"/>
        <end position="107"/>
    </location>
</feature>
<dbReference type="GO" id="GO:0016020">
    <property type="term" value="C:membrane"/>
    <property type="evidence" value="ECO:0007669"/>
    <property type="project" value="UniProtKB-SubCell"/>
</dbReference>
<comment type="caution">
    <text evidence="7">The sequence shown here is derived from an EMBL/GenBank/DDBJ whole genome shotgun (WGS) entry which is preliminary data.</text>
</comment>
<comment type="subcellular location">
    <subcellularLocation>
        <location evidence="1">Membrane</location>
        <topology evidence="1">Multi-pass membrane protein</topology>
    </subcellularLocation>
</comment>
<dbReference type="InterPro" id="IPR027359">
    <property type="entry name" value="Volt_channel_dom_sf"/>
</dbReference>
<keyword evidence="4 6" id="KW-0472">Membrane</keyword>
<name>A0A9W7FG66_9STRA</name>
<keyword evidence="3 6" id="KW-1133">Transmembrane helix</keyword>